<evidence type="ECO:0000256" key="5">
    <source>
        <dbReference type="SAM" id="MobiDB-lite"/>
    </source>
</evidence>
<dbReference type="GO" id="GO:0005654">
    <property type="term" value="C:nucleoplasm"/>
    <property type="evidence" value="ECO:0007669"/>
    <property type="project" value="UniProtKB-SubCell"/>
</dbReference>
<dbReference type="GO" id="GO:0000463">
    <property type="term" value="P:maturation of LSU-rRNA from tricistronic rRNA transcript (SSU-rRNA, 5.8S rRNA, LSU-rRNA)"/>
    <property type="evidence" value="ECO:0007669"/>
    <property type="project" value="UniProtKB-UniRule"/>
</dbReference>
<feature type="compositionally biased region" description="Basic and acidic residues" evidence="5">
    <location>
        <begin position="474"/>
        <end position="485"/>
    </location>
</feature>
<dbReference type="EMBL" id="NCKU01003615">
    <property type="protein sequence ID" value="RWS07184.1"/>
    <property type="molecule type" value="Genomic_DNA"/>
</dbReference>
<dbReference type="OrthoDB" id="10264910at2759"/>
<dbReference type="PANTHER" id="PTHR12221">
    <property type="entry name" value="PESCADILLO - RELATED"/>
    <property type="match status" value="1"/>
</dbReference>
<dbReference type="Pfam" id="PF06732">
    <property type="entry name" value="Pescadillo_N"/>
    <property type="match status" value="1"/>
</dbReference>
<keyword evidence="3 4" id="KW-0539">Nucleus</keyword>
<evidence type="ECO:0000256" key="3">
    <source>
        <dbReference type="ARBA" id="ARBA00023242"/>
    </source>
</evidence>
<dbReference type="SMART" id="SM00292">
    <property type="entry name" value="BRCT"/>
    <property type="match status" value="1"/>
</dbReference>
<dbReference type="Pfam" id="PF16589">
    <property type="entry name" value="BRCT_2"/>
    <property type="match status" value="1"/>
</dbReference>
<dbReference type="CDD" id="cd17709">
    <property type="entry name" value="BRCT_pescadillo_like"/>
    <property type="match status" value="1"/>
</dbReference>
<dbReference type="PANTHER" id="PTHR12221:SF6">
    <property type="entry name" value="PESCADILLO HOMOLOG"/>
    <property type="match status" value="1"/>
</dbReference>
<reference evidence="7" key="2">
    <citation type="submission" date="2018-11" db="EMBL/GenBank/DDBJ databases">
        <title>Trombidioid mite genomics.</title>
        <authorList>
            <person name="Dong X."/>
        </authorList>
    </citation>
    <scope>NUCLEOTIDE SEQUENCE</scope>
    <source>
        <strain evidence="7">UoL-WK</strain>
    </source>
</reference>
<feature type="region of interest" description="Disordered" evidence="5">
    <location>
        <begin position="436"/>
        <end position="485"/>
    </location>
</feature>
<dbReference type="FunFam" id="3.40.50.10190:FF:000002">
    <property type="entry name" value="Pescadillo homolog"/>
    <property type="match status" value="1"/>
</dbReference>
<keyword evidence="4" id="KW-0175">Coiled coil</keyword>
<evidence type="ECO:0000256" key="1">
    <source>
        <dbReference type="ARBA" id="ARBA00022517"/>
    </source>
</evidence>
<feature type="coiled-coil region" evidence="4">
    <location>
        <begin position="492"/>
        <end position="560"/>
    </location>
</feature>
<evidence type="ECO:0000313" key="9">
    <source>
        <dbReference type="EMBL" id="RWS11743.1"/>
    </source>
</evidence>
<dbReference type="GO" id="GO:0043021">
    <property type="term" value="F:ribonucleoprotein complex binding"/>
    <property type="evidence" value="ECO:0007669"/>
    <property type="project" value="UniProtKB-UniRule"/>
</dbReference>
<dbReference type="InterPro" id="IPR036420">
    <property type="entry name" value="BRCT_dom_sf"/>
</dbReference>
<organism evidence="7 10">
    <name type="scientific">Dinothrombium tinctorium</name>
    <dbReference type="NCBI Taxonomy" id="1965070"/>
    <lineage>
        <taxon>Eukaryota</taxon>
        <taxon>Metazoa</taxon>
        <taxon>Ecdysozoa</taxon>
        <taxon>Arthropoda</taxon>
        <taxon>Chelicerata</taxon>
        <taxon>Arachnida</taxon>
        <taxon>Acari</taxon>
        <taxon>Acariformes</taxon>
        <taxon>Trombidiformes</taxon>
        <taxon>Prostigmata</taxon>
        <taxon>Anystina</taxon>
        <taxon>Parasitengona</taxon>
        <taxon>Trombidioidea</taxon>
        <taxon>Trombidiidae</taxon>
        <taxon>Dinothrombium</taxon>
    </lineage>
</organism>
<evidence type="ECO:0000313" key="8">
    <source>
        <dbReference type="EMBL" id="RWS07184.1"/>
    </source>
</evidence>
<feature type="domain" description="BRCT" evidence="6">
    <location>
        <begin position="313"/>
        <end position="406"/>
    </location>
</feature>
<protein>
    <recommendedName>
        <fullName evidence="4">Pescadillo homolog</fullName>
    </recommendedName>
</protein>
<comment type="function">
    <text evidence="4">Required for maturation of ribosomal RNAs and formation of the large ribosomal subunit.</text>
</comment>
<evidence type="ECO:0000256" key="2">
    <source>
        <dbReference type="ARBA" id="ARBA00022552"/>
    </source>
</evidence>
<dbReference type="STRING" id="1965070.A0A3S3NXN0"/>
<evidence type="ECO:0000313" key="7">
    <source>
        <dbReference type="EMBL" id="RWS00692.1"/>
    </source>
</evidence>
<keyword evidence="1 4" id="KW-0690">Ribosome biogenesis</keyword>
<proteinExistence type="inferred from homology"/>
<evidence type="ECO:0000313" key="10">
    <source>
        <dbReference type="Proteomes" id="UP000285301"/>
    </source>
</evidence>
<dbReference type="HAMAP" id="MF_03028">
    <property type="entry name" value="Pescadillo"/>
    <property type="match status" value="1"/>
</dbReference>
<accession>A0A3S3NXN0</accession>
<dbReference type="AlphaFoldDB" id="A0A3S3NXN0"/>
<dbReference type="GO" id="GO:0070545">
    <property type="term" value="C:PeBoW complex"/>
    <property type="evidence" value="ECO:0007669"/>
    <property type="project" value="TreeGrafter"/>
</dbReference>
<dbReference type="GO" id="GO:0003723">
    <property type="term" value="F:RNA binding"/>
    <property type="evidence" value="ECO:0007669"/>
    <property type="project" value="TreeGrafter"/>
</dbReference>
<comment type="subcellular location">
    <subcellularLocation>
        <location evidence="4">Nucleus</location>
        <location evidence="4">Nucleolus</location>
    </subcellularLocation>
    <subcellularLocation>
        <location evidence="4">Nucleus</location>
        <location evidence="4">Nucleoplasm</location>
    </subcellularLocation>
</comment>
<evidence type="ECO:0000259" key="6">
    <source>
        <dbReference type="PROSITE" id="PS50172"/>
    </source>
</evidence>
<dbReference type="GO" id="GO:0030687">
    <property type="term" value="C:preribosome, large subunit precursor"/>
    <property type="evidence" value="ECO:0007669"/>
    <property type="project" value="UniProtKB-UniRule"/>
</dbReference>
<dbReference type="InterPro" id="IPR001357">
    <property type="entry name" value="BRCT_dom"/>
</dbReference>
<reference evidence="7 10" key="1">
    <citation type="journal article" date="2018" name="Gigascience">
        <title>Genomes of trombidid mites reveal novel predicted allergens and laterally-transferred genes associated with secondary metabolism.</title>
        <authorList>
            <person name="Dong X."/>
            <person name="Chaisiri K."/>
            <person name="Xia D."/>
            <person name="Armstrong S.D."/>
            <person name="Fang Y."/>
            <person name="Donnelly M.J."/>
            <person name="Kadowaki T."/>
            <person name="McGarry J.W."/>
            <person name="Darby A.C."/>
            <person name="Makepeace B.L."/>
        </authorList>
    </citation>
    <scope>NUCLEOTIDE SEQUENCE [LARGE SCALE GENOMIC DNA]</scope>
    <source>
        <strain evidence="7">UoL-WK</strain>
    </source>
</reference>
<dbReference type="Proteomes" id="UP000285301">
    <property type="component" value="Unassembled WGS sequence"/>
</dbReference>
<gene>
    <name evidence="7" type="ORF">B4U79_02538</name>
    <name evidence="8" type="ORF">B4U79_10448</name>
    <name evidence="9" type="ORF">B4U79_15554</name>
</gene>
<comment type="similarity">
    <text evidence="4">Belongs to the pescadillo family.</text>
</comment>
<keyword evidence="10" id="KW-1185">Reference proteome</keyword>
<feature type="compositionally biased region" description="Acidic residues" evidence="5">
    <location>
        <begin position="447"/>
        <end position="463"/>
    </location>
</feature>
<dbReference type="Gene3D" id="3.40.50.10190">
    <property type="entry name" value="BRCT domain"/>
    <property type="match status" value="1"/>
</dbReference>
<dbReference type="InterPro" id="IPR010613">
    <property type="entry name" value="PES"/>
</dbReference>
<dbReference type="PROSITE" id="PS50172">
    <property type="entry name" value="BRCT"/>
    <property type="match status" value="1"/>
</dbReference>
<dbReference type="EMBL" id="NCKU01010730">
    <property type="protein sequence ID" value="RWS00692.1"/>
    <property type="molecule type" value="Genomic_DNA"/>
</dbReference>
<comment type="caution">
    <text evidence="7">The sequence shown here is derived from an EMBL/GenBank/DDBJ whole genome shotgun (WGS) entry which is preliminary data.</text>
</comment>
<dbReference type="SUPFAM" id="SSF52113">
    <property type="entry name" value="BRCT domain"/>
    <property type="match status" value="1"/>
</dbReference>
<sequence length="563" mass="66616">MGRMKKKGESGAKKAYITRRKAVQKLQVSLKDFRRLCILKGIYPVEPKNKSKVGGGSSQNKTYYLLSDIQFLSHEPILWKFWEFKIFMRKMSRARGRNDREALENVRSNQPFYKLDNIVKERYPTFIDALRDIDDALSMCFLYSRFSKSKYLHVELINICRRLTVEFMHYVIETRSLRKVFISIKGYYYQAEIKGQTITWVVPHQFNLGNFHDADYKVMRTFTEFYVTLLGFVTFKLYTSSNLYYPPKILTIKSEALENDEDDFNEQISDQIAALNQPLLKNSIQIDEDINPDEFDEPDLKQDNQLTFHQLVKFQKLFEGFKFFINREVPRESLVFVIRSFGGLVSWEKTLFPGATFDENDESITHQIVDRDDISNKYLNRYYIQPQWVFDCVNARTLLPVEDYFIGAVLPPHLSPFVEDKEGEYVPPEKIALNEGRSLNLAKEQSNEENEEESEEEESEDEKEIPTNDVKNNQSKEEKEDQEKIKMEVKAGKALKEDKKKIEEREKAEEKRLAVMMIPKKKRRLYDKIMFGKKRKSREVEKLVEKRKVFENESKKLKRQKTK</sequence>
<dbReference type="GO" id="GO:0000466">
    <property type="term" value="P:maturation of 5.8S rRNA from tricistronic rRNA transcript (SSU-rRNA, 5.8S rRNA, LSU-rRNA)"/>
    <property type="evidence" value="ECO:0007669"/>
    <property type="project" value="UniProtKB-UniRule"/>
</dbReference>
<name>A0A3S3NXN0_9ACAR</name>
<keyword evidence="2 4" id="KW-0698">rRNA processing</keyword>
<evidence type="ECO:0000256" key="4">
    <source>
        <dbReference type="HAMAP-Rule" id="MF_03028"/>
    </source>
</evidence>
<dbReference type="EMBL" id="NCKU01001582">
    <property type="protein sequence ID" value="RWS11743.1"/>
    <property type="molecule type" value="Genomic_DNA"/>
</dbReference>